<evidence type="ECO:0000256" key="2">
    <source>
        <dbReference type="ARBA" id="ARBA00022755"/>
    </source>
</evidence>
<keyword evidence="3" id="KW-0378">Hydrolase</keyword>
<evidence type="ECO:0000256" key="4">
    <source>
        <dbReference type="ARBA" id="ARBA00023268"/>
    </source>
</evidence>
<comment type="caution">
    <text evidence="6">The sequence shown here is derived from an EMBL/GenBank/DDBJ whole genome shotgun (WGS) entry which is preliminary data.</text>
</comment>
<evidence type="ECO:0000259" key="5">
    <source>
        <dbReference type="PROSITE" id="PS51855"/>
    </source>
</evidence>
<dbReference type="Proteomes" id="UP000553343">
    <property type="component" value="Unassembled WGS sequence"/>
</dbReference>
<gene>
    <name evidence="6" type="ORF">HXW94_05050</name>
</gene>
<dbReference type="CDD" id="cd01421">
    <property type="entry name" value="IMPCH"/>
    <property type="match status" value="1"/>
</dbReference>
<keyword evidence="7" id="KW-1185">Reference proteome</keyword>
<dbReference type="InterPro" id="IPR036914">
    <property type="entry name" value="MGS-like_dom_sf"/>
</dbReference>
<evidence type="ECO:0000313" key="7">
    <source>
        <dbReference type="Proteomes" id="UP000553343"/>
    </source>
</evidence>
<dbReference type="EMBL" id="JACADJ010000010">
    <property type="protein sequence ID" value="NWH04360.1"/>
    <property type="molecule type" value="Genomic_DNA"/>
</dbReference>
<dbReference type="AlphaFoldDB" id="A0A850SW86"/>
<proteinExistence type="predicted"/>
<organism evidence="6 7">
    <name type="scientific">Desulfobacter latus</name>
    <dbReference type="NCBI Taxonomy" id="2292"/>
    <lineage>
        <taxon>Bacteria</taxon>
        <taxon>Pseudomonadati</taxon>
        <taxon>Thermodesulfobacteriota</taxon>
        <taxon>Desulfobacteria</taxon>
        <taxon>Desulfobacterales</taxon>
        <taxon>Desulfobacteraceae</taxon>
        <taxon>Desulfobacter</taxon>
    </lineage>
</organism>
<evidence type="ECO:0000256" key="1">
    <source>
        <dbReference type="ARBA" id="ARBA00022679"/>
    </source>
</evidence>
<sequence length="228" mass="24705">MTKNVVEKIDDLVKIKTILVSVSDKSGLATFIPGLLGINPDITILSTGGTYSKIKEILGADAENSLKQVSDYTGQPETQGGLVKTLDFKIYLGLLTETYNPAHQDDLKRTHALPIDMVVVNLYPFTQTIAKENVSLENARGNIDIGGPTMIRAAAKNFIRVAAVVEPESYDGILACLNAKDGALGLNDRYSLASKAFAHTAQYDRAIADYLTGRSKEDVESCYKTGEM</sequence>
<feature type="domain" description="MGS-like" evidence="5">
    <location>
        <begin position="10"/>
        <end position="165"/>
    </location>
</feature>
<protein>
    <recommendedName>
        <fullName evidence="5">MGS-like domain-containing protein</fullName>
    </recommendedName>
</protein>
<dbReference type="PANTHER" id="PTHR11692:SF0">
    <property type="entry name" value="BIFUNCTIONAL PURINE BIOSYNTHESIS PROTEIN ATIC"/>
    <property type="match status" value="1"/>
</dbReference>
<keyword evidence="1" id="KW-0808">Transferase</keyword>
<dbReference type="PANTHER" id="PTHR11692">
    <property type="entry name" value="BIFUNCTIONAL PURINE BIOSYNTHESIS PROTEIN PURH"/>
    <property type="match status" value="1"/>
</dbReference>
<dbReference type="PROSITE" id="PS51855">
    <property type="entry name" value="MGS"/>
    <property type="match status" value="1"/>
</dbReference>
<dbReference type="FunFam" id="3.40.50.1380:FF:000001">
    <property type="entry name" value="Bifunctional purine biosynthesis protein PurH"/>
    <property type="match status" value="1"/>
</dbReference>
<keyword evidence="2" id="KW-0658">Purine biosynthesis</keyword>
<dbReference type="Pfam" id="PF01808">
    <property type="entry name" value="AICARFT_IMPCHas"/>
    <property type="match status" value="1"/>
</dbReference>
<dbReference type="Pfam" id="PF02142">
    <property type="entry name" value="MGS"/>
    <property type="match status" value="1"/>
</dbReference>
<reference evidence="6 7" key="1">
    <citation type="submission" date="2020-06" db="EMBL/GenBank/DDBJ databases">
        <title>High-quality draft genome of sulfate reducer Desulfobacter latus type strain AcrS2 isolated from marine sediment.</title>
        <authorList>
            <person name="Hoppe M."/>
            <person name="Larsen C.K."/>
            <person name="Marshall I.P.G."/>
            <person name="Schramm A."/>
            <person name="Marietou A.G."/>
        </authorList>
    </citation>
    <scope>NUCLEOTIDE SEQUENCE [LARGE SCALE GENOMIC DNA]</scope>
    <source>
        <strain evidence="6 7">AcRS2</strain>
    </source>
</reference>
<dbReference type="Gene3D" id="3.40.50.1380">
    <property type="entry name" value="Methylglyoxal synthase-like domain"/>
    <property type="match status" value="1"/>
</dbReference>
<dbReference type="InterPro" id="IPR002695">
    <property type="entry name" value="PurH-like"/>
</dbReference>
<dbReference type="GO" id="GO:0005829">
    <property type="term" value="C:cytosol"/>
    <property type="evidence" value="ECO:0007669"/>
    <property type="project" value="TreeGrafter"/>
</dbReference>
<dbReference type="GO" id="GO:0004643">
    <property type="term" value="F:phosphoribosylaminoimidazolecarboxamide formyltransferase activity"/>
    <property type="evidence" value="ECO:0007669"/>
    <property type="project" value="InterPro"/>
</dbReference>
<keyword evidence="4" id="KW-0511">Multifunctional enzyme</keyword>
<dbReference type="SUPFAM" id="SSF52335">
    <property type="entry name" value="Methylglyoxal synthase-like"/>
    <property type="match status" value="1"/>
</dbReference>
<name>A0A850SW86_9BACT</name>
<evidence type="ECO:0000313" key="6">
    <source>
        <dbReference type="EMBL" id="NWH04360.1"/>
    </source>
</evidence>
<evidence type="ECO:0000256" key="3">
    <source>
        <dbReference type="ARBA" id="ARBA00022801"/>
    </source>
</evidence>
<dbReference type="GO" id="GO:0003937">
    <property type="term" value="F:IMP cyclohydrolase activity"/>
    <property type="evidence" value="ECO:0007669"/>
    <property type="project" value="InterPro"/>
</dbReference>
<dbReference type="GO" id="GO:0006189">
    <property type="term" value="P:'de novo' IMP biosynthetic process"/>
    <property type="evidence" value="ECO:0007669"/>
    <property type="project" value="TreeGrafter"/>
</dbReference>
<dbReference type="RefSeq" id="WP_178365813.1">
    <property type="nucleotide sequence ID" value="NZ_JACADJ010000010.1"/>
</dbReference>
<dbReference type="SMART" id="SM00851">
    <property type="entry name" value="MGS"/>
    <property type="match status" value="1"/>
</dbReference>
<accession>A0A850SW86</accession>
<dbReference type="InterPro" id="IPR011607">
    <property type="entry name" value="MGS-like_dom"/>
</dbReference>